<dbReference type="GO" id="GO:0004557">
    <property type="term" value="F:alpha-galactosidase activity"/>
    <property type="evidence" value="ECO:0007669"/>
    <property type="project" value="UniProtKB-EC"/>
</dbReference>
<dbReference type="PANTHER" id="PTHR35273">
    <property type="entry name" value="ALPHA-1,4 POLYGALACTOSAMINIDASE, PUTATIVE (AFU_ORTHOLOGUE AFUA_3G07890)-RELATED"/>
    <property type="match status" value="1"/>
</dbReference>
<protein>
    <recommendedName>
        <fullName evidence="2">alpha-galactosidase</fullName>
        <ecNumber evidence="2">3.2.1.22</ecNumber>
    </recommendedName>
</protein>
<dbReference type="EMBL" id="KV417712">
    <property type="protein sequence ID" value="KZP08857.1"/>
    <property type="molecule type" value="Genomic_DNA"/>
</dbReference>
<dbReference type="InterPro" id="IPR013785">
    <property type="entry name" value="Aldolase_TIM"/>
</dbReference>
<proteinExistence type="predicted"/>
<keyword evidence="4" id="KW-0378">Hydrolase</keyword>
<evidence type="ECO:0000259" key="3">
    <source>
        <dbReference type="Pfam" id="PF03537"/>
    </source>
</evidence>
<feature type="domain" description="Glycoside-hydrolase family GH114 TIM-barrel" evidence="3">
    <location>
        <begin position="35"/>
        <end position="254"/>
    </location>
</feature>
<dbReference type="Gene3D" id="3.20.20.70">
    <property type="entry name" value="Aldolase class I"/>
    <property type="match status" value="1"/>
</dbReference>
<evidence type="ECO:0000313" key="4">
    <source>
        <dbReference type="EMBL" id="KZP08857.1"/>
    </source>
</evidence>
<reference evidence="4 5" key="1">
    <citation type="journal article" date="2016" name="Mol. Biol. Evol.">
        <title>Comparative Genomics of Early-Diverging Mushroom-Forming Fungi Provides Insights into the Origins of Lignocellulose Decay Capabilities.</title>
        <authorList>
            <person name="Nagy L.G."/>
            <person name="Riley R."/>
            <person name="Tritt A."/>
            <person name="Adam C."/>
            <person name="Daum C."/>
            <person name="Floudas D."/>
            <person name="Sun H."/>
            <person name="Yadav J.S."/>
            <person name="Pangilinan J."/>
            <person name="Larsson K.H."/>
            <person name="Matsuura K."/>
            <person name="Barry K."/>
            <person name="Labutti K."/>
            <person name="Kuo R."/>
            <person name="Ohm R.A."/>
            <person name="Bhattacharya S.S."/>
            <person name="Shirouzu T."/>
            <person name="Yoshinaga Y."/>
            <person name="Martin F.M."/>
            <person name="Grigoriev I.V."/>
            <person name="Hibbett D.S."/>
        </authorList>
    </citation>
    <scope>NUCLEOTIDE SEQUENCE [LARGE SCALE GENOMIC DNA]</scope>
    <source>
        <strain evidence="4 5">CBS 109695</strain>
    </source>
</reference>
<keyword evidence="5" id="KW-1185">Reference proteome</keyword>
<sequence>MRSSIITALGVASTVTAASITKRAVTLPPVNGQADYQLGGPYTPVAAVAIVTRDHTAAPASGKYNICYINAFQTQPEDETWWKTNHSDLMLKTASGAYVEDPDWKGEFFLDTRTDATRQGIATILNGYIDSCAAAGYNGLEPDNLDTYTRSSLLTKSGNLALAKLIVDHAHSAGLAVAQKNTADLGSTGQSTAGFDFAVAEECQRYSECSSYTNVYGNNLIEIEYTDNGLKYYTAACTARGANVSIIYRDRDVVPEGQSGYVYQAC</sequence>
<evidence type="ECO:0000256" key="2">
    <source>
        <dbReference type="ARBA" id="ARBA00012755"/>
    </source>
</evidence>
<dbReference type="InterPro" id="IPR004352">
    <property type="entry name" value="GH114_TIM-barrel"/>
</dbReference>
<gene>
    <name evidence="4" type="ORF">FIBSPDRAFT_251713</name>
</gene>
<dbReference type="PANTHER" id="PTHR35273:SF2">
    <property type="entry name" value="ALPHA-GALACTOSIDASE"/>
    <property type="match status" value="1"/>
</dbReference>
<evidence type="ECO:0000313" key="5">
    <source>
        <dbReference type="Proteomes" id="UP000076532"/>
    </source>
</evidence>
<accession>A0A165XSM8</accession>
<dbReference type="Proteomes" id="UP000076532">
    <property type="component" value="Unassembled WGS sequence"/>
</dbReference>
<dbReference type="OrthoDB" id="2108802at2759"/>
<dbReference type="SUPFAM" id="SSF51445">
    <property type="entry name" value="(Trans)glycosidases"/>
    <property type="match status" value="1"/>
</dbReference>
<evidence type="ECO:0000256" key="1">
    <source>
        <dbReference type="ARBA" id="ARBA00001255"/>
    </source>
</evidence>
<name>A0A165XSM8_9AGAM</name>
<dbReference type="AlphaFoldDB" id="A0A165XSM8"/>
<dbReference type="STRING" id="436010.A0A165XSM8"/>
<dbReference type="EC" id="3.2.1.22" evidence="2"/>
<dbReference type="Pfam" id="PF03537">
    <property type="entry name" value="Glyco_hydro_114"/>
    <property type="match status" value="1"/>
</dbReference>
<dbReference type="InterPro" id="IPR017853">
    <property type="entry name" value="GH"/>
</dbReference>
<comment type="catalytic activity">
    <reaction evidence="1">
        <text>Hydrolysis of terminal, non-reducing alpha-D-galactose residues in alpha-D-galactosides, including galactose oligosaccharides, galactomannans and galactolipids.</text>
        <dbReference type="EC" id="3.2.1.22"/>
    </reaction>
</comment>
<organism evidence="4 5">
    <name type="scientific">Athelia psychrophila</name>
    <dbReference type="NCBI Taxonomy" id="1759441"/>
    <lineage>
        <taxon>Eukaryota</taxon>
        <taxon>Fungi</taxon>
        <taxon>Dikarya</taxon>
        <taxon>Basidiomycota</taxon>
        <taxon>Agaricomycotina</taxon>
        <taxon>Agaricomycetes</taxon>
        <taxon>Agaricomycetidae</taxon>
        <taxon>Atheliales</taxon>
        <taxon>Atheliaceae</taxon>
        <taxon>Athelia</taxon>
    </lineage>
</organism>